<dbReference type="EMBL" id="VTPC01074131">
    <property type="protein sequence ID" value="KAF2888750.1"/>
    <property type="molecule type" value="Genomic_DNA"/>
</dbReference>
<proteinExistence type="predicted"/>
<protein>
    <recommendedName>
        <fullName evidence="1">PiggyBac transposable element-derived protein domain-containing protein</fullName>
    </recommendedName>
</protein>
<dbReference type="InterPro" id="IPR029526">
    <property type="entry name" value="PGBD"/>
</dbReference>
<dbReference type="Pfam" id="PF13843">
    <property type="entry name" value="DDE_Tnp_1_7"/>
    <property type="match status" value="1"/>
</dbReference>
<accession>A0A8K0G1W4</accession>
<feature type="domain" description="PiggyBac transposable element-derived protein" evidence="1">
    <location>
        <begin position="50"/>
        <end position="315"/>
    </location>
</feature>
<sequence length="322" mass="37404">MFLLEAIHTIFFGYSTRRDQKWSDGDLVDPIKKDTYFPKDCLDKYKNMIPVEIFELFIDEEVVTVFVTETKKYALSKNKSNMNVHSEEIKAFLGILILSGYNALPGKKCYWNTRSDMKNKLVSECMQRDRFLFITKYFHVGDNSNICHGDRLFQLRPLITLLKARFIKNIVRCEFLDYDESMVKCFGPHPCKQFIPGKSIRFGYKVWCLNTHYGYLVNFEIYQGKSTPVTNPECDQVFGKATAPVISFLDELPDATKSYPYHIVTDNLFTSLNLLKHLSERGYSGTGTIRKNRIPKDCILPSNEQIKKIERGIFRAAIKKQD</sequence>
<evidence type="ECO:0000313" key="3">
    <source>
        <dbReference type="Proteomes" id="UP000801492"/>
    </source>
</evidence>
<dbReference type="GO" id="GO:0043565">
    <property type="term" value="F:sequence-specific DNA binding"/>
    <property type="evidence" value="ECO:0007669"/>
    <property type="project" value="TreeGrafter"/>
</dbReference>
<gene>
    <name evidence="2" type="ORF">ILUMI_17423</name>
</gene>
<dbReference type="Proteomes" id="UP000801492">
    <property type="component" value="Unassembled WGS sequence"/>
</dbReference>
<reference evidence="2" key="1">
    <citation type="submission" date="2019-08" db="EMBL/GenBank/DDBJ databases">
        <title>The genome of the North American firefly Photinus pyralis.</title>
        <authorList>
            <consortium name="Photinus pyralis genome working group"/>
            <person name="Fallon T.R."/>
            <person name="Sander Lower S.E."/>
            <person name="Weng J.-K."/>
        </authorList>
    </citation>
    <scope>NUCLEOTIDE SEQUENCE</scope>
    <source>
        <strain evidence="2">TRF0915ILg1</strain>
        <tissue evidence="2">Whole body</tissue>
    </source>
</reference>
<name>A0A8K0G1W4_IGNLU</name>
<dbReference type="PANTHER" id="PTHR47055:SF2">
    <property type="entry name" value="PIGGYBAC TRANSPOSABLE ELEMENT-DERIVED PROTEIN 2-RELATED"/>
    <property type="match status" value="1"/>
</dbReference>
<evidence type="ECO:0000259" key="1">
    <source>
        <dbReference type="Pfam" id="PF13843"/>
    </source>
</evidence>
<dbReference type="PANTHER" id="PTHR47055">
    <property type="entry name" value="DDE_TNP_1_7 DOMAIN-CONTAINING PROTEIN"/>
    <property type="match status" value="1"/>
</dbReference>
<dbReference type="OrthoDB" id="6675168at2759"/>
<comment type="caution">
    <text evidence="2">The sequence shown here is derived from an EMBL/GenBank/DDBJ whole genome shotgun (WGS) entry which is preliminary data.</text>
</comment>
<dbReference type="AlphaFoldDB" id="A0A8K0G1W4"/>
<dbReference type="InterPro" id="IPR052638">
    <property type="entry name" value="PiggyBac_TE-derived"/>
</dbReference>
<evidence type="ECO:0000313" key="2">
    <source>
        <dbReference type="EMBL" id="KAF2888750.1"/>
    </source>
</evidence>
<keyword evidence="3" id="KW-1185">Reference proteome</keyword>
<organism evidence="2 3">
    <name type="scientific">Ignelater luminosus</name>
    <name type="common">Cucubano</name>
    <name type="synonym">Pyrophorus luminosus</name>
    <dbReference type="NCBI Taxonomy" id="2038154"/>
    <lineage>
        <taxon>Eukaryota</taxon>
        <taxon>Metazoa</taxon>
        <taxon>Ecdysozoa</taxon>
        <taxon>Arthropoda</taxon>
        <taxon>Hexapoda</taxon>
        <taxon>Insecta</taxon>
        <taxon>Pterygota</taxon>
        <taxon>Neoptera</taxon>
        <taxon>Endopterygota</taxon>
        <taxon>Coleoptera</taxon>
        <taxon>Polyphaga</taxon>
        <taxon>Elateriformia</taxon>
        <taxon>Elateroidea</taxon>
        <taxon>Elateridae</taxon>
        <taxon>Agrypninae</taxon>
        <taxon>Pyrophorini</taxon>
        <taxon>Ignelater</taxon>
    </lineage>
</organism>